<proteinExistence type="predicted"/>
<dbReference type="EMBL" id="CM042886">
    <property type="protein sequence ID" value="KAI4339870.1"/>
    <property type="molecule type" value="Genomic_DNA"/>
</dbReference>
<comment type="caution">
    <text evidence="1">The sequence shown here is derived from an EMBL/GenBank/DDBJ whole genome shotgun (WGS) entry which is preliminary data.</text>
</comment>
<reference evidence="2" key="1">
    <citation type="journal article" date="2023" name="Front. Plant Sci.">
        <title>Chromosomal-level genome assembly of Melastoma candidum provides insights into trichome evolution.</title>
        <authorList>
            <person name="Zhong Y."/>
            <person name="Wu W."/>
            <person name="Sun C."/>
            <person name="Zou P."/>
            <person name="Liu Y."/>
            <person name="Dai S."/>
            <person name="Zhou R."/>
        </authorList>
    </citation>
    <scope>NUCLEOTIDE SEQUENCE [LARGE SCALE GENOMIC DNA]</scope>
</reference>
<gene>
    <name evidence="1" type="ORF">MLD38_024762</name>
</gene>
<name>A0ACB9NU94_9MYRT</name>
<protein>
    <submittedName>
        <fullName evidence="1">Uncharacterized protein</fullName>
    </submittedName>
</protein>
<accession>A0ACB9NU94</accession>
<sequence>MCPPAAAPVPDLLSHHCSDKELFESLEKFVCGGTLPMNVMDDVNPHHLRPENLPDGLWYFIVLQRLGATEHGTWRATGEPRRIFSNDYICGWLTTYRLCDQHPINKSRADWLMEEYMITQNGIDIKTIGKDATLCRVLQNCPSTDPDLPRGHFPADVLLRVPGNSMDSRDFNSRTRESEASTSNRQVNDIEAVVAAARDNSIDQENMPDPDWEDFPMDGLAIDDLDIPPSPSSSSSNSSCLTMSSNQCFDDLGLQDIENEIIRDMEKKGPDHRFNVSSVRPDGITSYALLPGSSVSHVEEETPTTRNENPRSLAALATTIKAAGKNLLNQGITGGRQNLGNNLAGLARTAIASSSNARQPATREAAAMGEGRSLSLARRQIKMLKKLCLVPFQRHLPRSPGNLN</sequence>
<keyword evidence="2" id="KW-1185">Reference proteome</keyword>
<evidence type="ECO:0000313" key="2">
    <source>
        <dbReference type="Proteomes" id="UP001057402"/>
    </source>
</evidence>
<evidence type="ECO:0000313" key="1">
    <source>
        <dbReference type="EMBL" id="KAI4339870.1"/>
    </source>
</evidence>
<dbReference type="Proteomes" id="UP001057402">
    <property type="component" value="Chromosome 7"/>
</dbReference>
<organism evidence="1 2">
    <name type="scientific">Melastoma candidum</name>
    <dbReference type="NCBI Taxonomy" id="119954"/>
    <lineage>
        <taxon>Eukaryota</taxon>
        <taxon>Viridiplantae</taxon>
        <taxon>Streptophyta</taxon>
        <taxon>Embryophyta</taxon>
        <taxon>Tracheophyta</taxon>
        <taxon>Spermatophyta</taxon>
        <taxon>Magnoliopsida</taxon>
        <taxon>eudicotyledons</taxon>
        <taxon>Gunneridae</taxon>
        <taxon>Pentapetalae</taxon>
        <taxon>rosids</taxon>
        <taxon>malvids</taxon>
        <taxon>Myrtales</taxon>
        <taxon>Melastomataceae</taxon>
        <taxon>Melastomatoideae</taxon>
        <taxon>Melastomateae</taxon>
        <taxon>Melastoma</taxon>
    </lineage>
</organism>